<evidence type="ECO:0000313" key="2">
    <source>
        <dbReference type="Proteomes" id="UP000762676"/>
    </source>
</evidence>
<evidence type="ECO:0008006" key="3">
    <source>
        <dbReference type="Google" id="ProtNLM"/>
    </source>
</evidence>
<dbReference type="Proteomes" id="UP000762676">
    <property type="component" value="Unassembled WGS sequence"/>
</dbReference>
<protein>
    <recommendedName>
        <fullName evidence="3">VWFD domain-containing protein</fullName>
    </recommendedName>
</protein>
<name>A0AAV4HGM1_9GAST</name>
<accession>A0AAV4HGM1</accession>
<dbReference type="AlphaFoldDB" id="A0AAV4HGM1"/>
<comment type="caution">
    <text evidence="1">The sequence shown here is derived from an EMBL/GenBank/DDBJ whole genome shotgun (WGS) entry which is preliminary data.</text>
</comment>
<dbReference type="PANTHER" id="PTHR47027:SF26">
    <property type="entry name" value="REVERSE TRANSCRIPTASE DOMAIN-CONTAINING PROTEIN"/>
    <property type="match status" value="1"/>
</dbReference>
<gene>
    <name evidence="1" type="ORF">ElyMa_004474200</name>
</gene>
<evidence type="ECO:0000313" key="1">
    <source>
        <dbReference type="EMBL" id="GFR97297.1"/>
    </source>
</evidence>
<organism evidence="1 2">
    <name type="scientific">Elysia marginata</name>
    <dbReference type="NCBI Taxonomy" id="1093978"/>
    <lineage>
        <taxon>Eukaryota</taxon>
        <taxon>Metazoa</taxon>
        <taxon>Spiralia</taxon>
        <taxon>Lophotrochozoa</taxon>
        <taxon>Mollusca</taxon>
        <taxon>Gastropoda</taxon>
        <taxon>Heterobranchia</taxon>
        <taxon>Euthyneura</taxon>
        <taxon>Panpulmonata</taxon>
        <taxon>Sacoglossa</taxon>
        <taxon>Placobranchoidea</taxon>
        <taxon>Plakobranchidae</taxon>
        <taxon>Elysia</taxon>
    </lineage>
</organism>
<dbReference type="PANTHER" id="PTHR47027">
    <property type="entry name" value="REVERSE TRANSCRIPTASE DOMAIN-CONTAINING PROTEIN"/>
    <property type="match status" value="1"/>
</dbReference>
<keyword evidence="2" id="KW-1185">Reference proteome</keyword>
<proteinExistence type="predicted"/>
<reference evidence="1 2" key="1">
    <citation type="journal article" date="2021" name="Elife">
        <title>Chloroplast acquisition without the gene transfer in kleptoplastic sea slugs, Plakobranchus ocellatus.</title>
        <authorList>
            <person name="Maeda T."/>
            <person name="Takahashi S."/>
            <person name="Yoshida T."/>
            <person name="Shimamura S."/>
            <person name="Takaki Y."/>
            <person name="Nagai Y."/>
            <person name="Toyoda A."/>
            <person name="Suzuki Y."/>
            <person name="Arimoto A."/>
            <person name="Ishii H."/>
            <person name="Satoh N."/>
            <person name="Nishiyama T."/>
            <person name="Hasebe M."/>
            <person name="Maruyama T."/>
            <person name="Minagawa J."/>
            <person name="Obokata J."/>
            <person name="Shigenobu S."/>
        </authorList>
    </citation>
    <scope>NUCLEOTIDE SEQUENCE [LARGE SCALE GENOMIC DNA]</scope>
</reference>
<dbReference type="EMBL" id="BMAT01009033">
    <property type="protein sequence ID" value="GFR97297.1"/>
    <property type="molecule type" value="Genomic_DNA"/>
</dbReference>
<sequence length="156" mass="17199">MLSAILTDAFNADTSGIDIRYRTDGKLYNPRRLQAKTKIHTDRLQDFLSADDCALNASNEADIQYSMNFFSTACANFSLTTNTKEIEVMYQPALGKPHTEPTVTVNGLKLAAVDRFTYLGVTLSRNVKLMARPTAASQKPVLPSGGYYHRCGNAKV</sequence>